<protein>
    <submittedName>
        <fullName evidence="1">Uncharacterized protein</fullName>
    </submittedName>
</protein>
<name>A0A8T1C7I4_9STRA</name>
<reference evidence="1" key="1">
    <citation type="submission" date="2018-10" db="EMBL/GenBank/DDBJ databases">
        <title>Effector identification in a new, highly contiguous assembly of the strawberry crown rot pathogen Phytophthora cactorum.</title>
        <authorList>
            <person name="Armitage A.D."/>
            <person name="Nellist C.F."/>
            <person name="Bates H."/>
            <person name="Vickerstaff R.J."/>
            <person name="Harrison R.J."/>
        </authorList>
    </citation>
    <scope>NUCLEOTIDE SEQUENCE</scope>
    <source>
        <strain evidence="1">4040</strain>
    </source>
</reference>
<dbReference type="AlphaFoldDB" id="A0A8T1C7I4"/>
<evidence type="ECO:0000313" key="1">
    <source>
        <dbReference type="EMBL" id="KAG2916668.1"/>
    </source>
</evidence>
<accession>A0A8T1C7I4</accession>
<comment type="caution">
    <text evidence="1">The sequence shown here is derived from an EMBL/GenBank/DDBJ whole genome shotgun (WGS) entry which is preliminary data.</text>
</comment>
<organism evidence="1 2">
    <name type="scientific">Phytophthora cactorum</name>
    <dbReference type="NCBI Taxonomy" id="29920"/>
    <lineage>
        <taxon>Eukaryota</taxon>
        <taxon>Sar</taxon>
        <taxon>Stramenopiles</taxon>
        <taxon>Oomycota</taxon>
        <taxon>Peronosporomycetes</taxon>
        <taxon>Peronosporales</taxon>
        <taxon>Peronosporaceae</taxon>
        <taxon>Phytophthora</taxon>
    </lineage>
</organism>
<evidence type="ECO:0000313" key="2">
    <source>
        <dbReference type="Proteomes" id="UP000736787"/>
    </source>
</evidence>
<dbReference type="EMBL" id="RCMK01000677">
    <property type="protein sequence ID" value="KAG2916668.1"/>
    <property type="molecule type" value="Genomic_DNA"/>
</dbReference>
<sequence>MHLAYLTLARATALLAISSIHVKQTNVVSAERFKTFIVKLMKDRKMGIKPKKLFKTGATDKELFEARVIPLRLSDHLKI</sequence>
<dbReference type="Proteomes" id="UP000736787">
    <property type="component" value="Unassembled WGS sequence"/>
</dbReference>
<gene>
    <name evidence="1" type="ORF">PC117_g17680</name>
</gene>
<proteinExistence type="predicted"/>